<keyword evidence="4" id="KW-0963">Cytoplasm</keyword>
<evidence type="ECO:0000256" key="4">
    <source>
        <dbReference type="ARBA" id="ARBA00022490"/>
    </source>
</evidence>
<feature type="region of interest" description="Disordered" evidence="9">
    <location>
        <begin position="37"/>
        <end position="114"/>
    </location>
</feature>
<dbReference type="Proteomes" id="UP000000539">
    <property type="component" value="Chromosome 9"/>
</dbReference>
<dbReference type="PANTHER" id="PTHR31007:SF1">
    <property type="entry name" value="CALCIUM_CALMODULIN-DEPENDENT PROTEIN KINASE II INHIBITOR 2"/>
    <property type="match status" value="1"/>
</dbReference>
<keyword evidence="6" id="KW-0539">Nucleus</keyword>
<dbReference type="PANTHER" id="PTHR31007">
    <property type="entry name" value="CALCIUM/CALMODULIN-DEPENDENT PROTEIN KINASE II INHIBITOR 2"/>
    <property type="match status" value="1"/>
</dbReference>
<dbReference type="GO" id="GO:0004860">
    <property type="term" value="F:protein kinase inhibitor activity"/>
    <property type="evidence" value="ECO:0007669"/>
    <property type="project" value="UniProtKB-KW"/>
</dbReference>
<comment type="subcellular location">
    <subcellularLocation>
        <location evidence="2">Cytoplasm</location>
        <location evidence="2">Cytosol</location>
    </subcellularLocation>
    <subcellularLocation>
        <location evidence="1">Nucleus</location>
    </subcellularLocation>
</comment>
<dbReference type="Pfam" id="PF15170">
    <property type="entry name" value="CaM-KIIN"/>
    <property type="match status" value="1"/>
</dbReference>
<protein>
    <recommendedName>
        <fullName evidence="7">Calcium/calmodulin-dependent protein kinase II inhibitor 2</fullName>
    </recommendedName>
</protein>
<dbReference type="GO" id="GO:0005829">
    <property type="term" value="C:cytosol"/>
    <property type="evidence" value="ECO:0007669"/>
    <property type="project" value="UniProtKB-SubCell"/>
</dbReference>
<dbReference type="OrthoDB" id="20028at2759"/>
<organism evidence="10 11">
    <name type="scientific">Gallus gallus</name>
    <name type="common">Chicken</name>
    <dbReference type="NCBI Taxonomy" id="9031"/>
    <lineage>
        <taxon>Eukaryota</taxon>
        <taxon>Metazoa</taxon>
        <taxon>Chordata</taxon>
        <taxon>Craniata</taxon>
        <taxon>Vertebrata</taxon>
        <taxon>Euteleostomi</taxon>
        <taxon>Archelosauria</taxon>
        <taxon>Archosauria</taxon>
        <taxon>Dinosauria</taxon>
        <taxon>Saurischia</taxon>
        <taxon>Theropoda</taxon>
        <taxon>Coelurosauria</taxon>
        <taxon>Aves</taxon>
        <taxon>Neognathae</taxon>
        <taxon>Galloanserae</taxon>
        <taxon>Galliformes</taxon>
        <taxon>Phasianidae</taxon>
        <taxon>Phasianinae</taxon>
        <taxon>Gallus</taxon>
    </lineage>
</organism>
<dbReference type="GeneTree" id="ENSGT00390000004940"/>
<evidence type="ECO:0000256" key="8">
    <source>
        <dbReference type="ARBA" id="ARBA00046078"/>
    </source>
</evidence>
<dbReference type="Ensembl" id="ENSGALT00010036238.1">
    <property type="protein sequence ID" value="ENSGALP00010021067.1"/>
    <property type="gene ID" value="ENSGALG00010015059.1"/>
</dbReference>
<comment type="function">
    <text evidence="8">Potent and specific cellular inhibitor of CaM-kinase II (CAMK2). Traps Ca(2+)/calmodulin on CAMK2.</text>
</comment>
<dbReference type="InterPro" id="IPR026779">
    <property type="entry name" value="Camk2n"/>
</dbReference>
<comment type="similarity">
    <text evidence="3">Belongs to the CAMK2N family.</text>
</comment>
<accession>A0A8V0YXL4</accession>
<reference evidence="10" key="3">
    <citation type="submission" date="2025-09" db="UniProtKB">
        <authorList>
            <consortium name="Ensembl"/>
        </authorList>
    </citation>
    <scope>IDENTIFICATION</scope>
    <source>
        <strain evidence="10">broiler</strain>
    </source>
</reference>
<evidence type="ECO:0000256" key="2">
    <source>
        <dbReference type="ARBA" id="ARBA00004514"/>
    </source>
</evidence>
<evidence type="ECO:0000256" key="6">
    <source>
        <dbReference type="ARBA" id="ARBA00023242"/>
    </source>
</evidence>
<proteinExistence type="inferred from homology"/>
<evidence type="ECO:0000313" key="10">
    <source>
        <dbReference type="Ensembl" id="ENSGALP00010021067.1"/>
    </source>
</evidence>
<keyword evidence="5" id="KW-0649">Protein kinase inhibitor</keyword>
<keyword evidence="11" id="KW-1185">Reference proteome</keyword>
<dbReference type="GO" id="GO:0005634">
    <property type="term" value="C:nucleus"/>
    <property type="evidence" value="ECO:0007669"/>
    <property type="project" value="UniProtKB-SubCell"/>
</dbReference>
<name>A0A8V0YXL4_CHICK</name>
<reference evidence="10" key="1">
    <citation type="submission" date="2020-11" db="EMBL/GenBank/DDBJ databases">
        <title>Gallus gallus (Chicken) genome, bGalGal1, GRCg7b, maternal haplotype autosomes + Z &amp; W.</title>
        <authorList>
            <person name="Warren W."/>
            <person name="Formenti G."/>
            <person name="Fedrigo O."/>
            <person name="Haase B."/>
            <person name="Mountcastle J."/>
            <person name="Balacco J."/>
            <person name="Tracey A."/>
            <person name="Schneider V."/>
            <person name="Okimoto R."/>
            <person name="Cheng H."/>
            <person name="Hawken R."/>
            <person name="Howe K."/>
            <person name="Jarvis E.D."/>
        </authorList>
    </citation>
    <scope>NUCLEOTIDE SEQUENCE [LARGE SCALE GENOMIC DNA]</scope>
    <source>
        <strain evidence="10">Broiler</strain>
    </source>
</reference>
<evidence type="ECO:0000313" key="11">
    <source>
        <dbReference type="Proteomes" id="UP000000539"/>
    </source>
</evidence>
<gene>
    <name evidence="10" type="primary">ALG3</name>
</gene>
<dbReference type="AlphaFoldDB" id="A0A8V0YXL4"/>
<sequence>MSQVLPYGEDKVGRYGAEPEAGELPFSCRLQDTNAFFGGNQGKRPPKLGQIGRAKRGLPAGNASSAVKGSPLRRRRHGGEVAPGLSGGAAGAPLHAAGGRLPVPGGGRRQPVGDPQGALHRDRLAGVHAGGGGLRQRHPRLRAAAGRHRAAGLPRRLCVPLPGAVLRHGPRGRHPPGAAHLRRALPAQPAARLPHLLPHLQGPPVRLLLHVLRLLPHPLHLRLAALQRPRGHGHPLPRYQLLPGGPLVLGLPAVQPGRVSEDERPPLCTRAALSPPAALRPLGLHPQALHLCRAPGGLRAALPAGESRGVPDTLLRPGPSVPVQVDSELALPPRGGVPAPGFPCRVAFGTPVWLGALCAAPMAQQVQRKHPISAEGSSREEAPISPPECQQYPLARWGARRVGRAGQTLEGCSWGATGGLHFQPLGFVTSMPAHRLSSSSSPPTSWAFAAAVPCTTSSTSGTSTHCPTCCGAPQPPSSLTCPRCCCWA</sequence>
<feature type="compositionally biased region" description="Low complexity" evidence="9">
    <location>
        <begin position="91"/>
        <end position="114"/>
    </location>
</feature>
<evidence type="ECO:0000256" key="9">
    <source>
        <dbReference type="SAM" id="MobiDB-lite"/>
    </source>
</evidence>
<evidence type="ECO:0000256" key="3">
    <source>
        <dbReference type="ARBA" id="ARBA00009996"/>
    </source>
</evidence>
<evidence type="ECO:0000256" key="1">
    <source>
        <dbReference type="ARBA" id="ARBA00004123"/>
    </source>
</evidence>
<reference evidence="10" key="2">
    <citation type="submission" date="2025-08" db="UniProtKB">
        <authorList>
            <consortium name="Ensembl"/>
        </authorList>
    </citation>
    <scope>IDENTIFICATION</scope>
    <source>
        <strain evidence="10">broiler</strain>
    </source>
</reference>
<evidence type="ECO:0000256" key="7">
    <source>
        <dbReference type="ARBA" id="ARBA00039562"/>
    </source>
</evidence>
<evidence type="ECO:0000256" key="5">
    <source>
        <dbReference type="ARBA" id="ARBA00023013"/>
    </source>
</evidence>
<dbReference type="FunCoup" id="A0A8V0YXL4">
    <property type="interactions" value="1844"/>
</dbReference>